<dbReference type="RefSeq" id="WP_215582338.1">
    <property type="nucleotide sequence ID" value="NZ_CP073754.1"/>
</dbReference>
<reference evidence="2" key="1">
    <citation type="submission" date="2021-04" db="EMBL/GenBank/DDBJ databases">
        <title>Draft genome sequence data of methanotrophic Methylovulum sp. strain S1L and Methylomonas sp. strain S2AM isolated from boreal lake water columns.</title>
        <authorList>
            <person name="Rissanen A.J."/>
            <person name="Mangayil R."/>
            <person name="Svenning M.M."/>
            <person name="Khanongnuch R."/>
        </authorList>
    </citation>
    <scope>NUCLEOTIDE SEQUENCE</scope>
    <source>
        <strain evidence="2">S2AM</strain>
    </source>
</reference>
<accession>A0A975MN14</accession>
<dbReference type="AlphaFoldDB" id="A0A975MN14"/>
<keyword evidence="1" id="KW-0732">Signal</keyword>
<evidence type="ECO:0000256" key="1">
    <source>
        <dbReference type="SAM" id="SignalP"/>
    </source>
</evidence>
<evidence type="ECO:0000313" key="2">
    <source>
        <dbReference type="EMBL" id="QWF70861.1"/>
    </source>
</evidence>
<feature type="signal peptide" evidence="1">
    <location>
        <begin position="1"/>
        <end position="27"/>
    </location>
</feature>
<dbReference type="EMBL" id="CP073754">
    <property type="protein sequence ID" value="QWF70861.1"/>
    <property type="molecule type" value="Genomic_DNA"/>
</dbReference>
<feature type="chain" id="PRO_5037307012" evidence="1">
    <location>
        <begin position="28"/>
        <end position="332"/>
    </location>
</feature>
<gene>
    <name evidence="2" type="ORF">KEF85_16365</name>
</gene>
<organism evidence="2 3">
    <name type="scientific">Methylomonas paludis</name>
    <dbReference type="NCBI Taxonomy" id="1173101"/>
    <lineage>
        <taxon>Bacteria</taxon>
        <taxon>Pseudomonadati</taxon>
        <taxon>Pseudomonadota</taxon>
        <taxon>Gammaproteobacteria</taxon>
        <taxon>Methylococcales</taxon>
        <taxon>Methylococcaceae</taxon>
        <taxon>Methylomonas</taxon>
    </lineage>
</organism>
<dbReference type="KEGG" id="mpad:KEF85_16365"/>
<proteinExistence type="predicted"/>
<evidence type="ECO:0000313" key="3">
    <source>
        <dbReference type="Proteomes" id="UP000676649"/>
    </source>
</evidence>
<name>A0A975MN14_9GAMM</name>
<protein>
    <submittedName>
        <fullName evidence="2">DUF4124 domain-containing protein</fullName>
    </submittedName>
</protein>
<sequence length="332" mass="35873">MRASPIKNTACKLFSLILGLSANTSYADIADYLPAVPDNFWSTPIPANTQLDPNSSNYVNEFIRQFNTYYGTVAIMTEAFSAPVFIADSSTPVVPVTQLGCQNTTPNPGLKAQLANVPVPAGTVSPADSDGEVVIYDPTSDTLWEFWKMQNVNGNWQACWGGQIPNFSTSNSIFPWPYGATATGLPLASGQITAEEIQSGQINHVIGIALVDLADKSIFSWPANRSDGSNPNNIPNRIPAGTHFRLDPTINVDALKLTPAGKVIAKAAQTYGFVVWDKSGALTLRAQNVLTYTSQGLANPYPAVFGGKANWAVLQNFPWNRLQFLPQNYGQQ</sequence>
<dbReference type="Proteomes" id="UP000676649">
    <property type="component" value="Chromosome"/>
</dbReference>
<keyword evidence="3" id="KW-1185">Reference proteome</keyword>